<sequence length="117" mass="12677">MKTDSTEQLRQTCVATQNAKEASDQALHAVIDFVITTLAQIDKPAFEQVSKITGDSLYLRGNTIHAAIEQAHPNAASLLLNAIRTAEQLQEALTTANRTLGDFKHACAMKAKILSSQ</sequence>
<proteinExistence type="predicted"/>
<dbReference type="Proteomes" id="UP000241771">
    <property type="component" value="Unassembled WGS sequence"/>
</dbReference>
<dbReference type="EMBL" id="PYMA01000021">
    <property type="protein sequence ID" value="PSW12636.1"/>
    <property type="molecule type" value="Genomic_DNA"/>
</dbReference>
<reference evidence="1 2" key="1">
    <citation type="submission" date="2018-01" db="EMBL/GenBank/DDBJ databases">
        <title>Whole genome sequencing of Histamine producing bacteria.</title>
        <authorList>
            <person name="Butler K."/>
        </authorList>
    </citation>
    <scope>NUCLEOTIDE SEQUENCE [LARGE SCALE GENOMIC DNA]</scope>
    <source>
        <strain evidence="1 2">DSM 100436</strain>
    </source>
</reference>
<keyword evidence="2" id="KW-1185">Reference proteome</keyword>
<protein>
    <submittedName>
        <fullName evidence="1">Uncharacterized protein</fullName>
    </submittedName>
</protein>
<name>A0A2T3NE32_9GAMM</name>
<comment type="caution">
    <text evidence="1">The sequence shown here is derived from an EMBL/GenBank/DDBJ whole genome shotgun (WGS) entry which is preliminary data.</text>
</comment>
<accession>A0A2T3NE32</accession>
<evidence type="ECO:0000313" key="1">
    <source>
        <dbReference type="EMBL" id="PSW12636.1"/>
    </source>
</evidence>
<dbReference type="RefSeq" id="WP_036822783.1">
    <property type="nucleotide sequence ID" value="NZ_JGVO01000421.1"/>
</dbReference>
<evidence type="ECO:0000313" key="2">
    <source>
        <dbReference type="Proteomes" id="UP000241771"/>
    </source>
</evidence>
<dbReference type="AlphaFoldDB" id="A0A2T3NE32"/>
<organism evidence="1 2">
    <name type="scientific">Photobacterium sanctipauli</name>
    <dbReference type="NCBI Taxonomy" id="1342794"/>
    <lineage>
        <taxon>Bacteria</taxon>
        <taxon>Pseudomonadati</taxon>
        <taxon>Pseudomonadota</taxon>
        <taxon>Gammaproteobacteria</taxon>
        <taxon>Vibrionales</taxon>
        <taxon>Vibrionaceae</taxon>
        <taxon>Photobacterium</taxon>
    </lineage>
</organism>
<gene>
    <name evidence="1" type="ORF">C9I98_23175</name>
</gene>
<dbReference type="OrthoDB" id="9935846at2"/>